<dbReference type="Proteomes" id="UP000681967">
    <property type="component" value="Unassembled WGS sequence"/>
</dbReference>
<keyword evidence="3" id="KW-1133">Transmembrane helix</keyword>
<keyword evidence="4" id="KW-0472">Membrane</keyword>
<dbReference type="InterPro" id="IPR027469">
    <property type="entry name" value="Cation_efflux_TMD_sf"/>
</dbReference>
<organism evidence="5 6">
    <name type="scientific">Rotaria magnacalcarata</name>
    <dbReference type="NCBI Taxonomy" id="392030"/>
    <lineage>
        <taxon>Eukaryota</taxon>
        <taxon>Metazoa</taxon>
        <taxon>Spiralia</taxon>
        <taxon>Gnathifera</taxon>
        <taxon>Rotifera</taxon>
        <taxon>Eurotatoria</taxon>
        <taxon>Bdelloidea</taxon>
        <taxon>Philodinida</taxon>
        <taxon>Philodinidae</taxon>
        <taxon>Rotaria</taxon>
    </lineage>
</organism>
<gene>
    <name evidence="5" type="ORF">BYL167_LOCUS56835</name>
</gene>
<evidence type="ECO:0000256" key="4">
    <source>
        <dbReference type="ARBA" id="ARBA00023136"/>
    </source>
</evidence>
<dbReference type="SUPFAM" id="SSF161111">
    <property type="entry name" value="Cation efflux protein transmembrane domain-like"/>
    <property type="match status" value="1"/>
</dbReference>
<comment type="subcellular location">
    <subcellularLocation>
        <location evidence="1">Membrane</location>
        <topology evidence="1">Multi-pass membrane protein</topology>
    </subcellularLocation>
</comment>
<dbReference type="AlphaFoldDB" id="A0A8S3E032"/>
<evidence type="ECO:0000256" key="1">
    <source>
        <dbReference type="ARBA" id="ARBA00004141"/>
    </source>
</evidence>
<name>A0A8S3E032_9BILA</name>
<evidence type="ECO:0000313" key="5">
    <source>
        <dbReference type="EMBL" id="CAF5040221.1"/>
    </source>
</evidence>
<reference evidence="5" key="1">
    <citation type="submission" date="2021-02" db="EMBL/GenBank/DDBJ databases">
        <authorList>
            <person name="Nowell W R."/>
        </authorList>
    </citation>
    <scope>NUCLEOTIDE SEQUENCE</scope>
</reference>
<evidence type="ECO:0000313" key="6">
    <source>
        <dbReference type="Proteomes" id="UP000681967"/>
    </source>
</evidence>
<feature type="non-terminal residue" evidence="5">
    <location>
        <position position="1"/>
    </location>
</feature>
<sequence>MLLPITLLINNIILFILETVGYHACHSVVMLLDGYYHLCQAILCTVRIVSRRIQFTYTSRQTYGLAR</sequence>
<evidence type="ECO:0000256" key="2">
    <source>
        <dbReference type="ARBA" id="ARBA00022692"/>
    </source>
</evidence>
<comment type="caution">
    <text evidence="5">The sequence shown here is derived from an EMBL/GenBank/DDBJ whole genome shotgun (WGS) entry which is preliminary data.</text>
</comment>
<proteinExistence type="predicted"/>
<dbReference type="GO" id="GO:0016020">
    <property type="term" value="C:membrane"/>
    <property type="evidence" value="ECO:0007669"/>
    <property type="project" value="UniProtKB-SubCell"/>
</dbReference>
<keyword evidence="2" id="KW-0812">Transmembrane</keyword>
<dbReference type="EMBL" id="CAJOBH010223783">
    <property type="protein sequence ID" value="CAF5040221.1"/>
    <property type="molecule type" value="Genomic_DNA"/>
</dbReference>
<accession>A0A8S3E032</accession>
<evidence type="ECO:0000256" key="3">
    <source>
        <dbReference type="ARBA" id="ARBA00022989"/>
    </source>
</evidence>
<protein>
    <submittedName>
        <fullName evidence="5">Uncharacterized protein</fullName>
    </submittedName>
</protein>